<organism evidence="4 5">
    <name type="scientific">Parascaris univalens</name>
    <name type="common">Nematode worm</name>
    <dbReference type="NCBI Taxonomy" id="6257"/>
    <lineage>
        <taxon>Eukaryota</taxon>
        <taxon>Metazoa</taxon>
        <taxon>Ecdysozoa</taxon>
        <taxon>Nematoda</taxon>
        <taxon>Chromadorea</taxon>
        <taxon>Rhabditida</taxon>
        <taxon>Spirurina</taxon>
        <taxon>Ascaridomorpha</taxon>
        <taxon>Ascaridoidea</taxon>
        <taxon>Ascarididae</taxon>
        <taxon>Parascaris</taxon>
    </lineage>
</organism>
<evidence type="ECO:0000256" key="2">
    <source>
        <dbReference type="SAM" id="MobiDB-lite"/>
    </source>
</evidence>
<keyword evidence="1" id="KW-0479">Metal-binding</keyword>
<keyword evidence="1" id="KW-0863">Zinc-finger</keyword>
<protein>
    <submittedName>
        <fullName evidence="5">Vinculin</fullName>
    </submittedName>
</protein>
<reference evidence="5" key="1">
    <citation type="submission" date="2022-11" db="UniProtKB">
        <authorList>
            <consortium name="WormBaseParasite"/>
        </authorList>
    </citation>
    <scope>IDENTIFICATION</scope>
</reference>
<name>A0A914ZK05_PARUN</name>
<dbReference type="Proteomes" id="UP000887569">
    <property type="component" value="Unplaced"/>
</dbReference>
<accession>A0A914ZK05</accession>
<dbReference type="AlphaFoldDB" id="A0A914ZK05"/>
<feature type="compositionally biased region" description="Basic and acidic residues" evidence="2">
    <location>
        <begin position="244"/>
        <end position="254"/>
    </location>
</feature>
<keyword evidence="1" id="KW-0862">Zinc</keyword>
<feature type="domain" description="B box-type" evidence="3">
    <location>
        <begin position="12"/>
        <end position="61"/>
    </location>
</feature>
<dbReference type="GO" id="GO:0008270">
    <property type="term" value="F:zinc ion binding"/>
    <property type="evidence" value="ECO:0007669"/>
    <property type="project" value="UniProtKB-KW"/>
</dbReference>
<sequence length="268" mass="30238">MNYTLRYPDWQCENCNLYSPNTSGALFLWCEECEKIICGVCTQKCLKRKHKPVIASEIMSQLKSEVIIANASITKSITDMQISSMNAMQTITGLADTLKELKTRCEAINDVTKTVASVMKAQKEKGAEWHKSTRPDVPITSFFVKRMRAQLAANKTLINDAVALVVSLMQTVRGADEICSKVRALMNSVSTEWQMDEERAAVEILERAVEAEERYMKIRQPKAKIHLKRNEDSQASMNEQHEFIGSDHAFKPDDQSVETNSIPVDDTV</sequence>
<evidence type="ECO:0000313" key="4">
    <source>
        <dbReference type="Proteomes" id="UP000887569"/>
    </source>
</evidence>
<dbReference type="WBParaSite" id="PgB05_g045_t03">
    <property type="protein sequence ID" value="PgB05_g045_t03"/>
    <property type="gene ID" value="PgB05_g045"/>
</dbReference>
<dbReference type="InterPro" id="IPR000315">
    <property type="entry name" value="Znf_B-box"/>
</dbReference>
<proteinExistence type="predicted"/>
<feature type="region of interest" description="Disordered" evidence="2">
    <location>
        <begin position="244"/>
        <end position="268"/>
    </location>
</feature>
<evidence type="ECO:0000256" key="1">
    <source>
        <dbReference type="PROSITE-ProRule" id="PRU00024"/>
    </source>
</evidence>
<dbReference type="PROSITE" id="PS50119">
    <property type="entry name" value="ZF_BBOX"/>
    <property type="match status" value="1"/>
</dbReference>
<evidence type="ECO:0000259" key="3">
    <source>
        <dbReference type="PROSITE" id="PS50119"/>
    </source>
</evidence>
<keyword evidence="4" id="KW-1185">Reference proteome</keyword>
<evidence type="ECO:0000313" key="5">
    <source>
        <dbReference type="WBParaSite" id="PgB05_g045_t03"/>
    </source>
</evidence>